<dbReference type="EMBL" id="WOWK01000001">
    <property type="protein sequence ID" value="KAF0332025.1"/>
    <property type="molecule type" value="Genomic_DNA"/>
</dbReference>
<gene>
    <name evidence="2" type="ORF">GQ607_000041</name>
</gene>
<keyword evidence="3" id="KW-1185">Reference proteome</keyword>
<name>A0A8H3WT41_9PEZI</name>
<organism evidence="2 3">
    <name type="scientific">Colletotrichum asianum</name>
    <dbReference type="NCBI Taxonomy" id="702518"/>
    <lineage>
        <taxon>Eukaryota</taxon>
        <taxon>Fungi</taxon>
        <taxon>Dikarya</taxon>
        <taxon>Ascomycota</taxon>
        <taxon>Pezizomycotina</taxon>
        <taxon>Sordariomycetes</taxon>
        <taxon>Hypocreomycetidae</taxon>
        <taxon>Glomerellales</taxon>
        <taxon>Glomerellaceae</taxon>
        <taxon>Colletotrichum</taxon>
        <taxon>Colletotrichum gloeosporioides species complex</taxon>
    </lineage>
</organism>
<dbReference type="AlphaFoldDB" id="A0A8H3WT41"/>
<evidence type="ECO:0000313" key="2">
    <source>
        <dbReference type="EMBL" id="KAF0332025.1"/>
    </source>
</evidence>
<sequence length="162" mass="17719">MRFVLHQPEHTNTTTGIRRIGILSRIATTWLFGAHLGSGISRWLLSAFTALSLVFSFVRISASSGTAGRMKSAGGVGLDTHDIARSHLRQSCLRIVGSGAFHYDVSVRFVGLPPISGSISDHARRAVLLVFHRISFVWSLDPSPDTKNFPSKRRIPDILVIG</sequence>
<keyword evidence="1" id="KW-1133">Transmembrane helix</keyword>
<keyword evidence="1" id="KW-0812">Transmembrane</keyword>
<dbReference type="Proteomes" id="UP000434172">
    <property type="component" value="Unassembled WGS sequence"/>
</dbReference>
<keyword evidence="1" id="KW-0472">Membrane</keyword>
<accession>A0A8H3WT41</accession>
<comment type="caution">
    <text evidence="2">The sequence shown here is derived from an EMBL/GenBank/DDBJ whole genome shotgun (WGS) entry which is preliminary data.</text>
</comment>
<evidence type="ECO:0000313" key="3">
    <source>
        <dbReference type="Proteomes" id="UP000434172"/>
    </source>
</evidence>
<proteinExistence type="predicted"/>
<reference evidence="2 3" key="1">
    <citation type="submission" date="2019-12" db="EMBL/GenBank/DDBJ databases">
        <title>A genome sequence resource for the geographically widespread anthracnose pathogen Colletotrichum asianum.</title>
        <authorList>
            <person name="Meng Y."/>
        </authorList>
    </citation>
    <scope>NUCLEOTIDE SEQUENCE [LARGE SCALE GENOMIC DNA]</scope>
    <source>
        <strain evidence="2 3">ICMP 18580</strain>
    </source>
</reference>
<protein>
    <submittedName>
        <fullName evidence="2">Uncharacterized protein</fullName>
    </submittedName>
</protein>
<evidence type="ECO:0000256" key="1">
    <source>
        <dbReference type="SAM" id="Phobius"/>
    </source>
</evidence>
<feature type="transmembrane region" description="Helical" evidence="1">
    <location>
        <begin position="43"/>
        <end position="62"/>
    </location>
</feature>